<evidence type="ECO:0000256" key="6">
    <source>
        <dbReference type="ARBA" id="ARBA00023303"/>
    </source>
</evidence>
<feature type="transmembrane region" description="Helical" evidence="10">
    <location>
        <begin position="83"/>
        <end position="101"/>
    </location>
</feature>
<evidence type="ECO:0000256" key="2">
    <source>
        <dbReference type="ARBA" id="ARBA00022475"/>
    </source>
</evidence>
<evidence type="ECO:0000256" key="1">
    <source>
        <dbReference type="ARBA" id="ARBA00004651"/>
    </source>
</evidence>
<evidence type="ECO:0000256" key="9">
    <source>
        <dbReference type="ARBA" id="ARBA00049940"/>
    </source>
</evidence>
<keyword evidence="10" id="KW-0479">Metal-binding</keyword>
<proteinExistence type="inferred from homology"/>
<keyword evidence="5 10" id="KW-0472">Membrane</keyword>
<dbReference type="InterPro" id="IPR003691">
    <property type="entry name" value="FluC"/>
</dbReference>
<evidence type="ECO:0000256" key="5">
    <source>
        <dbReference type="ARBA" id="ARBA00023136"/>
    </source>
</evidence>
<feature type="transmembrane region" description="Helical" evidence="10">
    <location>
        <begin position="48"/>
        <end position="71"/>
    </location>
</feature>
<dbReference type="PANTHER" id="PTHR28259:SF1">
    <property type="entry name" value="FLUORIDE EXPORT PROTEIN 1-RELATED"/>
    <property type="match status" value="1"/>
</dbReference>
<keyword evidence="10" id="KW-0406">Ion transport</keyword>
<comment type="catalytic activity">
    <reaction evidence="8">
        <text>fluoride(in) = fluoride(out)</text>
        <dbReference type="Rhea" id="RHEA:76159"/>
        <dbReference type="ChEBI" id="CHEBI:17051"/>
    </reaction>
    <physiologicalReaction direction="left-to-right" evidence="8">
        <dbReference type="Rhea" id="RHEA:76160"/>
    </physiologicalReaction>
</comment>
<dbReference type="NCBIfam" id="TIGR00494">
    <property type="entry name" value="crcB"/>
    <property type="match status" value="1"/>
</dbReference>
<keyword evidence="12" id="KW-1185">Reference proteome</keyword>
<comment type="subcellular location">
    <subcellularLocation>
        <location evidence="1 10">Cell membrane</location>
        <topology evidence="1 10">Multi-pass membrane protein</topology>
    </subcellularLocation>
</comment>
<comment type="caution">
    <text evidence="11">The sequence shown here is derived from an EMBL/GenBank/DDBJ whole genome shotgun (WGS) entry which is preliminary data.</text>
</comment>
<keyword evidence="2 10" id="KW-1003">Cell membrane</keyword>
<evidence type="ECO:0000256" key="8">
    <source>
        <dbReference type="ARBA" id="ARBA00035585"/>
    </source>
</evidence>
<keyword evidence="6 10" id="KW-0407">Ion channel</keyword>
<comment type="similarity">
    <text evidence="7 10">Belongs to the fluoride channel Fluc/FEX (TC 1.A.43) family.</text>
</comment>
<evidence type="ECO:0000256" key="10">
    <source>
        <dbReference type="HAMAP-Rule" id="MF_00454"/>
    </source>
</evidence>
<feature type="transmembrane region" description="Helical" evidence="10">
    <location>
        <begin position="116"/>
        <end position="137"/>
    </location>
</feature>
<dbReference type="Proteomes" id="UP000830835">
    <property type="component" value="Unassembled WGS sequence"/>
</dbReference>
<evidence type="ECO:0000256" key="3">
    <source>
        <dbReference type="ARBA" id="ARBA00022692"/>
    </source>
</evidence>
<dbReference type="Pfam" id="PF02537">
    <property type="entry name" value="CRCB"/>
    <property type="match status" value="1"/>
</dbReference>
<dbReference type="EMBL" id="JAFIRA010000095">
    <property type="protein sequence ID" value="MCJ2544623.1"/>
    <property type="molecule type" value="Genomic_DNA"/>
</dbReference>
<comment type="function">
    <text evidence="9 10">Fluoride-specific ion channel. Important for reducing fluoride concentration in the cell, thus reducing its toxicity.</text>
</comment>
<keyword evidence="3 10" id="KW-0812">Transmembrane</keyword>
<evidence type="ECO:0000313" key="11">
    <source>
        <dbReference type="EMBL" id="MCJ2544623.1"/>
    </source>
</evidence>
<gene>
    <name evidence="10 11" type="primary">crcB</name>
    <name evidence="10" type="synonym">fluC</name>
    <name evidence="11" type="ORF">JX360_17235</name>
</gene>
<organism evidence="11 12">
    <name type="scientific">Thermostichus vulcanus str. 'Rupite'</name>
    <dbReference type="NCBI Taxonomy" id="2813851"/>
    <lineage>
        <taxon>Bacteria</taxon>
        <taxon>Bacillati</taxon>
        <taxon>Cyanobacteriota</taxon>
        <taxon>Cyanophyceae</taxon>
        <taxon>Thermostichales</taxon>
        <taxon>Thermostichaceae</taxon>
        <taxon>Thermostichus</taxon>
    </lineage>
</organism>
<evidence type="ECO:0000313" key="12">
    <source>
        <dbReference type="Proteomes" id="UP000830835"/>
    </source>
</evidence>
<dbReference type="HAMAP" id="MF_00454">
    <property type="entry name" value="FluC"/>
    <property type="match status" value="1"/>
</dbReference>
<dbReference type="PANTHER" id="PTHR28259">
    <property type="entry name" value="FLUORIDE EXPORT PROTEIN 1-RELATED"/>
    <property type="match status" value="1"/>
</dbReference>
<feature type="transmembrane region" description="Helical" evidence="10">
    <location>
        <begin position="21"/>
        <end position="42"/>
    </location>
</feature>
<evidence type="ECO:0000256" key="4">
    <source>
        <dbReference type="ARBA" id="ARBA00022989"/>
    </source>
</evidence>
<keyword evidence="10" id="KW-0813">Transport</keyword>
<feature type="binding site" evidence="10">
    <location>
        <position position="91"/>
    </location>
    <ligand>
        <name>Na(+)</name>
        <dbReference type="ChEBI" id="CHEBI:29101"/>
        <note>structural</note>
    </ligand>
</feature>
<protein>
    <recommendedName>
        <fullName evidence="10">Fluoride-specific ion channel FluC</fullName>
    </recommendedName>
</protein>
<dbReference type="RefSeq" id="WP_244353432.1">
    <property type="nucleotide sequence ID" value="NZ_JAFIRA010000095.1"/>
</dbReference>
<reference evidence="11" key="1">
    <citation type="submission" date="2021-02" db="EMBL/GenBank/DDBJ databases">
        <title>The CRISPR/cas machinery reduction and long-range gene transfer in the hot spring cyanobacterium Synechococcus.</title>
        <authorList>
            <person name="Dvorak P."/>
            <person name="Jahodarova E."/>
            <person name="Hasler P."/>
            <person name="Poulickova A."/>
        </authorList>
    </citation>
    <scope>NUCLEOTIDE SEQUENCE</scope>
    <source>
        <strain evidence="11">Rupite</strain>
    </source>
</reference>
<keyword evidence="4 10" id="KW-1133">Transmembrane helix</keyword>
<comment type="activity regulation">
    <text evidence="10">Na(+) is not transported, but it plays an essential structural role and its presence is essential for fluoride channel function.</text>
</comment>
<evidence type="ECO:0000256" key="7">
    <source>
        <dbReference type="ARBA" id="ARBA00035120"/>
    </source>
</evidence>
<accession>A0ABT0CFR5</accession>
<sequence>MQVLLSQLSHSFSDPQLRFPLAISLGAIGGSLSRYYLSLWFAQHFGSSFPYGTLAINLSGCLVMGWFMTLAMERAEIPPEARLLLGVGFLGSYTTFSTYELDSFSLWQQHRFNISLLYWLGSALLGAVAMEIGILLARLWR</sequence>
<keyword evidence="10" id="KW-0915">Sodium</keyword>
<name>A0ABT0CFR5_THEVL</name>
<feature type="binding site" evidence="10">
    <location>
        <position position="94"/>
    </location>
    <ligand>
        <name>Na(+)</name>
        <dbReference type="ChEBI" id="CHEBI:29101"/>
        <note>structural</note>
    </ligand>
</feature>